<feature type="compositionally biased region" description="Basic and acidic residues" evidence="1">
    <location>
        <begin position="17"/>
        <end position="26"/>
    </location>
</feature>
<feature type="region of interest" description="Disordered" evidence="1">
    <location>
        <begin position="1"/>
        <end position="75"/>
    </location>
</feature>
<organism evidence="2 3">
    <name type="scientific">Citrobacter telavivensis</name>
    <dbReference type="NCBI Taxonomy" id="2653932"/>
    <lineage>
        <taxon>Bacteria</taxon>
        <taxon>Pseudomonadati</taxon>
        <taxon>Pseudomonadota</taxon>
        <taxon>Gammaproteobacteria</taxon>
        <taxon>Enterobacterales</taxon>
        <taxon>Enterobacteriaceae</taxon>
        <taxon>Citrobacter</taxon>
    </lineage>
</organism>
<sequence>MSGKANKSAAGKTGTATEKKDDKATKDTTVQAQPAPVAPVITDDGQTSQPAVTATGVTSDPEPASGDGGIAVTPEPSGLITVQVDKGNLTGDELRNHLWRETLERDHTEAVRITENVVVLEVRAIPENGFHRAGRFWPHVPVHVFVSDNPDEQILEDAGGKPLHGCVISTDTARRLKAEKMLIVTELEAVTEPETGAESE</sequence>
<keyword evidence="3" id="KW-1185">Reference proteome</keyword>
<reference evidence="2 3" key="1">
    <citation type="submission" date="2019-10" db="EMBL/GenBank/DDBJ databases">
        <title>Characterization of a new Citrobacter species.</title>
        <authorList>
            <person name="Goncalves Ribeiro T."/>
            <person name="Izdebski R."/>
            <person name="Urbanowicz P."/>
            <person name="Carmeli Y."/>
            <person name="Gniadkowski M."/>
            <person name="Peixe L."/>
        </authorList>
    </citation>
    <scope>NUCLEOTIDE SEQUENCE [LARGE SCALE GENOMIC DNA]</scope>
    <source>
        <strain evidence="2 3">NMI7905_11</strain>
    </source>
</reference>
<dbReference type="AlphaFoldDB" id="A0A6L5E288"/>
<gene>
    <name evidence="2" type="ORF">GBB84_01525</name>
</gene>
<accession>A0A6L5E288</accession>
<dbReference type="EMBL" id="WHIY01000001">
    <property type="protein sequence ID" value="MPQ49609.1"/>
    <property type="molecule type" value="Genomic_DNA"/>
</dbReference>
<feature type="compositionally biased region" description="Low complexity" evidence="1">
    <location>
        <begin position="1"/>
        <end position="16"/>
    </location>
</feature>
<evidence type="ECO:0000256" key="1">
    <source>
        <dbReference type="SAM" id="MobiDB-lite"/>
    </source>
</evidence>
<protein>
    <submittedName>
        <fullName evidence="2">Uncharacterized protein</fullName>
    </submittedName>
</protein>
<comment type="caution">
    <text evidence="2">The sequence shown here is derived from an EMBL/GenBank/DDBJ whole genome shotgun (WGS) entry which is preliminary data.</text>
</comment>
<name>A0A6L5E288_9ENTR</name>
<feature type="compositionally biased region" description="Polar residues" evidence="1">
    <location>
        <begin position="44"/>
        <end position="58"/>
    </location>
</feature>
<dbReference type="Proteomes" id="UP000475079">
    <property type="component" value="Unassembled WGS sequence"/>
</dbReference>
<proteinExistence type="predicted"/>
<evidence type="ECO:0000313" key="3">
    <source>
        <dbReference type="Proteomes" id="UP000475079"/>
    </source>
</evidence>
<evidence type="ECO:0000313" key="2">
    <source>
        <dbReference type="EMBL" id="MPQ49609.1"/>
    </source>
</evidence>
<dbReference type="RefSeq" id="WP_152405428.1">
    <property type="nucleotide sequence ID" value="NZ_WHIY01000001.1"/>
</dbReference>